<dbReference type="InterPro" id="IPR014030">
    <property type="entry name" value="Ketoacyl_synth_N"/>
</dbReference>
<dbReference type="Gene3D" id="3.40.47.10">
    <property type="match status" value="1"/>
</dbReference>
<evidence type="ECO:0000313" key="6">
    <source>
        <dbReference type="Proteomes" id="UP000028002"/>
    </source>
</evidence>
<dbReference type="GO" id="GO:0006633">
    <property type="term" value="P:fatty acid biosynthetic process"/>
    <property type="evidence" value="ECO:0007669"/>
    <property type="project" value="TreeGrafter"/>
</dbReference>
<feature type="domain" description="Beta-ketoacyl synthase-like N-terminal" evidence="4">
    <location>
        <begin position="3"/>
        <end position="230"/>
    </location>
</feature>
<evidence type="ECO:0000256" key="1">
    <source>
        <dbReference type="ARBA" id="ARBA00005189"/>
    </source>
</evidence>
<comment type="pathway">
    <text evidence="1">Lipid metabolism.</text>
</comment>
<dbReference type="EC" id="2.3.1.179" evidence="5"/>
<dbReference type="PATRIC" id="fig|1393735.3.peg.3632"/>
<dbReference type="PANTHER" id="PTHR11712:SF322">
    <property type="entry name" value="POLYKETIDE BETA-KETOACYL SYNTHASE 2-RELATED"/>
    <property type="match status" value="1"/>
</dbReference>
<dbReference type="GO" id="GO:0004315">
    <property type="term" value="F:3-oxoacyl-[acyl-carrier-protein] synthase activity"/>
    <property type="evidence" value="ECO:0007669"/>
    <property type="project" value="UniProtKB-EC"/>
</dbReference>
<proteinExistence type="predicted"/>
<evidence type="ECO:0000256" key="3">
    <source>
        <dbReference type="ARBA" id="ARBA00023315"/>
    </source>
</evidence>
<evidence type="ECO:0000259" key="4">
    <source>
        <dbReference type="Pfam" id="PF00109"/>
    </source>
</evidence>
<reference evidence="5 6" key="1">
    <citation type="submission" date="2014-03" db="EMBL/GenBank/DDBJ databases">
        <title>Draft Genome of Photorhabdus temperata Meg1.</title>
        <authorList>
            <person name="Hurst S.G.IV."/>
            <person name="Morris K."/>
            <person name="Thomas K."/>
            <person name="Tisa L.S."/>
        </authorList>
    </citation>
    <scope>NUCLEOTIDE SEQUENCE [LARGE SCALE GENOMIC DNA]</scope>
    <source>
        <strain evidence="5 6">Meg1</strain>
    </source>
</reference>
<comment type="caution">
    <text evidence="5">The sequence shown here is derived from an EMBL/GenBank/DDBJ whole genome shotgun (WGS) entry which is preliminary data.</text>
</comment>
<dbReference type="SUPFAM" id="SSF53901">
    <property type="entry name" value="Thiolase-like"/>
    <property type="match status" value="1"/>
</dbReference>
<dbReference type="PANTHER" id="PTHR11712">
    <property type="entry name" value="POLYKETIDE SYNTHASE-RELATED"/>
    <property type="match status" value="1"/>
</dbReference>
<dbReference type="Pfam" id="PF00109">
    <property type="entry name" value="ketoacyl-synt"/>
    <property type="match status" value="1"/>
</dbReference>
<dbReference type="InterPro" id="IPR000794">
    <property type="entry name" value="Beta-ketoacyl_synthase"/>
</dbReference>
<keyword evidence="2 5" id="KW-0808">Transferase</keyword>
<dbReference type="RefSeq" id="WP_021325341.1">
    <property type="nucleotide sequence ID" value="NZ_CAWLUD010000068.1"/>
</dbReference>
<protein>
    <submittedName>
        <fullName evidence="5">3-oxoacyl-(Acyl-carrier-protein) synthase</fullName>
        <ecNumber evidence="5">2.3.1.179</ecNumber>
    </submittedName>
</protein>
<accession>A0A081RT33</accession>
<dbReference type="InterPro" id="IPR016039">
    <property type="entry name" value="Thiolase-like"/>
</dbReference>
<sequence length="369" mass="40548">MRRRVVVTGVGAIHPDGKDVTSIKSNLIQKLLGQNSINNMTSSPIIRTLSDPDEKKYINNRLKRKIDDFSIYGIVAVEMALKESKLDLAKIDPNRVGIYVGNCFGGWKHIEDEVKALHIEGIQGMGPYVATAWFPAALQGQLSLLYGFSAQSKTFSTSDVAGIQAIGYAADAISNGVAEVMLCGASEHLSSPLVKNLLEQRSAQRNSEIFGEKLPENFSEGAAFLVIEEMQHALERGASILCELTGFIDYFSSDKNTRSDTLEYTAELFSHNENSAFIMDGIYDDEKEITSKVFSDKDIKTSFVNLRPYLNNQFSVSGVIDSVLASSFLSENNGEQQPITINELSNINQIVIQRLSNKGHVCALSFSAI</sequence>
<dbReference type="EMBL" id="JGVH01000068">
    <property type="protein sequence ID" value="KER01836.1"/>
    <property type="molecule type" value="Genomic_DNA"/>
</dbReference>
<keyword evidence="3 5" id="KW-0012">Acyltransferase</keyword>
<name>A0A081RT33_PHOTE</name>
<gene>
    <name evidence="5" type="ORF">MEG1DRAFT_03548</name>
</gene>
<organism evidence="5 6">
    <name type="scientific">Photorhabdus temperata subsp. temperata Meg1</name>
    <dbReference type="NCBI Taxonomy" id="1393735"/>
    <lineage>
        <taxon>Bacteria</taxon>
        <taxon>Pseudomonadati</taxon>
        <taxon>Pseudomonadota</taxon>
        <taxon>Gammaproteobacteria</taxon>
        <taxon>Enterobacterales</taxon>
        <taxon>Morganellaceae</taxon>
        <taxon>Photorhabdus</taxon>
    </lineage>
</organism>
<evidence type="ECO:0000313" key="5">
    <source>
        <dbReference type="EMBL" id="KER01836.1"/>
    </source>
</evidence>
<dbReference type="AlphaFoldDB" id="A0A081RT33"/>
<evidence type="ECO:0000256" key="2">
    <source>
        <dbReference type="ARBA" id="ARBA00022679"/>
    </source>
</evidence>
<dbReference type="Proteomes" id="UP000028002">
    <property type="component" value="Unassembled WGS sequence"/>
</dbReference>